<feature type="transmembrane region" description="Helical" evidence="2">
    <location>
        <begin position="460"/>
        <end position="479"/>
    </location>
</feature>
<feature type="domain" description="Bacteriophage tail tape measure N-terminal" evidence="3">
    <location>
        <begin position="257"/>
        <end position="437"/>
    </location>
</feature>
<keyword evidence="1" id="KW-0175">Coiled coil</keyword>
<dbReference type="Pfam" id="PF06791">
    <property type="entry name" value="TMP_2"/>
    <property type="match status" value="1"/>
</dbReference>
<evidence type="ECO:0000313" key="4">
    <source>
        <dbReference type="EMBL" id="MBB2196009.1"/>
    </source>
</evidence>
<name>A0A7W4JWI5_9PROT</name>
<gene>
    <name evidence="4" type="ORF">HLH44_00775</name>
</gene>
<organism evidence="4 5">
    <name type="scientific">Gluconacetobacter dulcium</name>
    <dbReference type="NCBI Taxonomy" id="2729096"/>
    <lineage>
        <taxon>Bacteria</taxon>
        <taxon>Pseudomonadati</taxon>
        <taxon>Pseudomonadota</taxon>
        <taxon>Alphaproteobacteria</taxon>
        <taxon>Acetobacterales</taxon>
        <taxon>Acetobacteraceae</taxon>
        <taxon>Gluconacetobacter</taxon>
    </lineage>
</organism>
<evidence type="ECO:0000256" key="2">
    <source>
        <dbReference type="SAM" id="Phobius"/>
    </source>
</evidence>
<keyword evidence="2" id="KW-1133">Transmembrane helix</keyword>
<dbReference type="EMBL" id="JABEQP010000001">
    <property type="protein sequence ID" value="MBB2196009.1"/>
    <property type="molecule type" value="Genomic_DNA"/>
</dbReference>
<sequence>MARRATSARWSDVVRRQITLNTSAAMNRAEVRGMVAAESRRLRDEAIQSGRTTGTIYTTRVNGVVGGDPVPYILRAGSMSSTLSRGIDASTIAFLKMGRSVDEVSRGIIQLQQAESRLAQMQVMASSVVAGGSMSSDDVNGQIANQQAQVDRLKQEVEAVRAARGAVDDLTEAHAQSLSVMQRLGASVDEVTRKTIDLQRAEANLATAQKESGGAVASGKMSQADADAIVSGYQKEVDALGREVAAARKARDATDVLTQSHKLSGYQVGILADEVHKFADQVLAGGSAMQAAFYQAPNAIATMGGLKNAIGLVGAALSGPVGIAAAAVVAVGSLAAVGVAAESEQSHLASLSQHLRATRSDYEAMSVSAEATARQIAAHGDMSLSDSRTTVETFAAVPTVDASQLTRLTLDARNLATVMNETVPDAAKTLAAAMRDPPPPRRFFMSGVLMSDPAITPQPWWTAAAAAFGGFLFTVRWLVGFGGRAAQDQIKNLSDQIRDLKSDIDEREDTIVALRDQVAALTVQVALLTQQLQIKSVPSSSPPQCVA</sequence>
<protein>
    <recommendedName>
        <fullName evidence="3">Bacteriophage tail tape measure N-terminal domain-containing protein</fullName>
    </recommendedName>
</protein>
<dbReference type="Proteomes" id="UP000530320">
    <property type="component" value="Unassembled WGS sequence"/>
</dbReference>
<keyword evidence="2" id="KW-0812">Transmembrane</keyword>
<accession>A0A7W4JWI5</accession>
<evidence type="ECO:0000259" key="3">
    <source>
        <dbReference type="Pfam" id="PF06791"/>
    </source>
</evidence>
<keyword evidence="2" id="KW-0472">Membrane</keyword>
<evidence type="ECO:0000313" key="5">
    <source>
        <dbReference type="Proteomes" id="UP000530320"/>
    </source>
</evidence>
<reference evidence="4 5" key="1">
    <citation type="submission" date="2020-04" db="EMBL/GenBank/DDBJ databases">
        <title>Description of novel Gluconacetobacter.</title>
        <authorList>
            <person name="Sombolestani A."/>
        </authorList>
    </citation>
    <scope>NUCLEOTIDE SEQUENCE [LARGE SCALE GENOMIC DNA]</scope>
    <source>
        <strain evidence="4 5">LMG 22058</strain>
    </source>
</reference>
<feature type="coiled-coil region" evidence="1">
    <location>
        <begin position="483"/>
        <end position="531"/>
    </location>
</feature>
<dbReference type="RefSeq" id="WP_183007758.1">
    <property type="nucleotide sequence ID" value="NZ_JABEQP010000001.1"/>
</dbReference>
<feature type="coiled-coil region" evidence="1">
    <location>
        <begin position="136"/>
        <end position="163"/>
    </location>
</feature>
<proteinExistence type="predicted"/>
<dbReference type="AlphaFoldDB" id="A0A7W4JWI5"/>
<comment type="caution">
    <text evidence="4">The sequence shown here is derived from an EMBL/GenBank/DDBJ whole genome shotgun (WGS) entry which is preliminary data.</text>
</comment>
<dbReference type="InterPro" id="IPR009628">
    <property type="entry name" value="Phage_tape_measure_N"/>
</dbReference>
<evidence type="ECO:0000256" key="1">
    <source>
        <dbReference type="SAM" id="Coils"/>
    </source>
</evidence>